<dbReference type="PANTHER" id="PTHR34773">
    <property type="entry name" value="FLAGELLAR SECRETION CHAPERONE FLIS"/>
    <property type="match status" value="1"/>
</dbReference>
<dbReference type="Gene3D" id="1.20.120.340">
    <property type="entry name" value="Flagellar protein FliS"/>
    <property type="match status" value="1"/>
</dbReference>
<accession>A0ABU1ZSK0</accession>
<dbReference type="PANTHER" id="PTHR34773:SF1">
    <property type="entry name" value="FLAGELLAR SECRETION CHAPERONE FLIS"/>
    <property type="match status" value="1"/>
</dbReference>
<dbReference type="InterPro" id="IPR036584">
    <property type="entry name" value="FliS_sf"/>
</dbReference>
<dbReference type="Pfam" id="PF02561">
    <property type="entry name" value="FliS"/>
    <property type="match status" value="1"/>
</dbReference>
<evidence type="ECO:0000256" key="2">
    <source>
        <dbReference type="ARBA" id="ARBA00008787"/>
    </source>
</evidence>
<comment type="subcellular location">
    <subcellularLocation>
        <location evidence="1 6">Cytoplasm</location>
        <location evidence="1 6">Cytosol</location>
    </subcellularLocation>
</comment>
<evidence type="ECO:0000313" key="7">
    <source>
        <dbReference type="EMBL" id="MDR7308532.1"/>
    </source>
</evidence>
<keyword evidence="7" id="KW-0969">Cilium</keyword>
<dbReference type="InterPro" id="IPR003713">
    <property type="entry name" value="FliS"/>
</dbReference>
<evidence type="ECO:0000256" key="6">
    <source>
        <dbReference type="PIRNR" id="PIRNR039090"/>
    </source>
</evidence>
<dbReference type="SUPFAM" id="SSF101116">
    <property type="entry name" value="Flagellar export chaperone FliS"/>
    <property type="match status" value="1"/>
</dbReference>
<name>A0ABU1ZSK0_9BURK</name>
<dbReference type="CDD" id="cd16098">
    <property type="entry name" value="FliS"/>
    <property type="match status" value="1"/>
</dbReference>
<evidence type="ECO:0000313" key="8">
    <source>
        <dbReference type="Proteomes" id="UP001268089"/>
    </source>
</evidence>
<keyword evidence="5" id="KW-0143">Chaperone</keyword>
<gene>
    <name evidence="7" type="ORF">J2X15_003848</name>
</gene>
<dbReference type="PIRSF" id="PIRSF039090">
    <property type="entry name" value="Flis"/>
    <property type="match status" value="1"/>
</dbReference>
<dbReference type="RefSeq" id="WP_310345962.1">
    <property type="nucleotide sequence ID" value="NZ_JAVDXO010000012.1"/>
</dbReference>
<dbReference type="EMBL" id="JAVDXO010000012">
    <property type="protein sequence ID" value="MDR7308532.1"/>
    <property type="molecule type" value="Genomic_DNA"/>
</dbReference>
<evidence type="ECO:0000256" key="1">
    <source>
        <dbReference type="ARBA" id="ARBA00004514"/>
    </source>
</evidence>
<keyword evidence="7" id="KW-0966">Cell projection</keyword>
<reference evidence="7 8" key="1">
    <citation type="submission" date="2023-07" db="EMBL/GenBank/DDBJ databases">
        <title>Sorghum-associated microbial communities from plants grown in Nebraska, USA.</title>
        <authorList>
            <person name="Schachtman D."/>
        </authorList>
    </citation>
    <scope>NUCLEOTIDE SEQUENCE [LARGE SCALE GENOMIC DNA]</scope>
    <source>
        <strain evidence="7 8">BE308</strain>
    </source>
</reference>
<evidence type="ECO:0000256" key="5">
    <source>
        <dbReference type="ARBA" id="ARBA00023186"/>
    </source>
</evidence>
<evidence type="ECO:0000256" key="3">
    <source>
        <dbReference type="ARBA" id="ARBA00022490"/>
    </source>
</evidence>
<dbReference type="Proteomes" id="UP001268089">
    <property type="component" value="Unassembled WGS sequence"/>
</dbReference>
<keyword evidence="8" id="KW-1185">Reference proteome</keyword>
<evidence type="ECO:0000256" key="4">
    <source>
        <dbReference type="ARBA" id="ARBA00022795"/>
    </source>
</evidence>
<proteinExistence type="inferred from homology"/>
<comment type="similarity">
    <text evidence="2 6">Belongs to the FliS family.</text>
</comment>
<keyword evidence="7" id="KW-0282">Flagellum</keyword>
<keyword evidence="4 6" id="KW-1005">Bacterial flagellum biogenesis</keyword>
<keyword evidence="3 6" id="KW-0963">Cytoplasm</keyword>
<protein>
    <recommendedName>
        <fullName evidence="6">Flagellar secretion chaperone FliS</fullName>
    </recommendedName>
</protein>
<sequence length="139" mass="14864">MFTSVNARSASAYKRASVDASVEMANPHQLVTLLFEALQRTLGSAVLAMQAGDIGAKCNHISSAIRILEEGLIAPLDLSKGGELAGNLKNLYEYCVMRLVLANAKNDPALLNEVKQLIEPVASGWKQIDGQGPAYLKPV</sequence>
<organism evidence="7 8">
    <name type="scientific">Rhodoferax saidenbachensis</name>
    <dbReference type="NCBI Taxonomy" id="1484693"/>
    <lineage>
        <taxon>Bacteria</taxon>
        <taxon>Pseudomonadati</taxon>
        <taxon>Pseudomonadota</taxon>
        <taxon>Betaproteobacteria</taxon>
        <taxon>Burkholderiales</taxon>
        <taxon>Comamonadaceae</taxon>
        <taxon>Rhodoferax</taxon>
    </lineage>
</organism>
<comment type="caution">
    <text evidence="7">The sequence shown here is derived from an EMBL/GenBank/DDBJ whole genome shotgun (WGS) entry which is preliminary data.</text>
</comment>
<dbReference type="NCBIfam" id="TIGR00208">
    <property type="entry name" value="fliS"/>
    <property type="match status" value="1"/>
</dbReference>